<reference evidence="3 4" key="1">
    <citation type="submission" date="2021-08" db="EMBL/GenBank/DDBJ databases">
        <title>The highly contiguous genome resource for Trichoderma semiorbis FJ059, a fungal antagonistic to plant pathogens.</title>
        <authorList>
            <person name="Liu T."/>
        </authorList>
    </citation>
    <scope>NUCLEOTIDE SEQUENCE [LARGE SCALE GENOMIC DNA]</scope>
    <source>
        <strain evidence="3 4">FJ059</strain>
    </source>
</reference>
<dbReference type="InterPro" id="IPR029903">
    <property type="entry name" value="RmlD-like-bd"/>
</dbReference>
<dbReference type="Proteomes" id="UP000826573">
    <property type="component" value="Unassembled WGS sequence"/>
</dbReference>
<evidence type="ECO:0000256" key="1">
    <source>
        <dbReference type="SAM" id="MobiDB-lite"/>
    </source>
</evidence>
<dbReference type="InterPro" id="IPR029071">
    <property type="entry name" value="Ubiquitin-like_domsf"/>
</dbReference>
<feature type="compositionally biased region" description="Low complexity" evidence="1">
    <location>
        <begin position="1070"/>
        <end position="1082"/>
    </location>
</feature>
<dbReference type="AlphaFoldDB" id="A0A9P8HSN4"/>
<accession>A0A9P8HSN4</accession>
<feature type="domain" description="RmlD-like substrate binding" evidence="2">
    <location>
        <begin position="5"/>
        <end position="296"/>
    </location>
</feature>
<dbReference type="InterPro" id="IPR036291">
    <property type="entry name" value="NAD(P)-bd_dom_sf"/>
</dbReference>
<dbReference type="Gene3D" id="2.30.29.30">
    <property type="entry name" value="Pleckstrin-homology domain (PH domain)/Phosphotyrosine-binding domain (PTB)"/>
    <property type="match status" value="1"/>
</dbReference>
<feature type="compositionally biased region" description="Polar residues" evidence="1">
    <location>
        <begin position="1050"/>
        <end position="1059"/>
    </location>
</feature>
<sequence length="1266" mass="139890">MAQRTVLVTGATGLLGREVVAAFKIRNGWTVKGSGYSRADGADIIKLDLESGADIAKTLDEIRPRVVVHCAAQRFPDKVDKDPEAARALNIAASKTLASATAARDILMIYISTDYVFPGRPGDAPYEADATPAPTNLYGQTKLDGEKAVLEEYRVAGKEGLGVTLRVPVLYGHAETPSESAVNVLMDSVWKAQTEGTKIKMDHWAVRYPTNTGDVGRVCHDVATKYLESGDRKSLPRTLQFSSEDKMTKYEICQHFGDIMGLSIANIEPNTEGNDPNASVQRPYDCHLSTRELKNLEIDVSTVDFVSWWRRELLRTLRVVAQLAACICEYWSMSFAALYRSSVCHIMRSTKGTKQREKRLGQMFNFGPGRELQRRTRNILIILVLSLRAPDSFKAISCLTLTVDYTSPAQCGPSAAIARLQQGHSNHGCCRRCTCRGAAQDASQPHLSREERFSLQPVPRFRCAELARLQEHPQPACVYFAFASSSVARRAANPQLCAQRKSQNDSSPSQRRFFGGELKPPPSPSARSFISEPGSPFGSHFGTPLSRTASRTEREIDELAAQLDFEIEEAHRKKAEALQSCKEDDAARCEDDVARLEAERDLVIDEQRKFDLARLQAKPPSTPSAKPKKVLEKLNLFSRSRKPSTNFIQPPLTPLPPATPNSIAPSVFTPTPSISRRSSLDDSPPLHPPQRMSFIRPHPDGDAPISAINGGERRITVRCLSSTINLEVTADTTPEDILIATAAQTRHDIDVETSVVIECYDTLGLERRMRRYEHVRDTLNSWDRDQDNSLLVMPCDTPGDDDNLELSSVPQTDEPAPGFTIQLYHSPRPGKWSKRFITLLSTGQVFASKRADAQPADKDSTSLCHLTDFDIYKPKASEMKRHLKPPKKICYAIKSQQKTVVFPNGENFVHFFCTDDAAVAQRFFDQVHAWRSWYIVNKITHSRPIERSPPLDLSIESIKMPIIPEKSPRVSSGLTLSTGSFIDDSDFTRAIEESTRKLALEAQLNKNKPRGRKASSASVAHSVKETFSPTGLLGEGYEKRKEEAAAASENTTDIKSSTVKKIESPFTEGPSLLNSILSSPKSPKSPEQPPVKSWFPSAAEHSARNRTASISLRRPSLHDLEKALGRAPDRDAAKGCALHQARPSSTLQLGDNKDHQDHQEEDPAHLLPAVLYHSRVRETAAALLPVPMAEVALDACLAPKTSLLHLHKTKIGHPAHDRAECLPLLLLTAPRRSTVIIAVRVLCCRNARSVPKSVPGNVLKSDGQGL</sequence>
<evidence type="ECO:0000313" key="3">
    <source>
        <dbReference type="EMBL" id="KAH0533158.1"/>
    </source>
</evidence>
<feature type="region of interest" description="Disordered" evidence="1">
    <location>
        <begin position="1132"/>
        <end position="1160"/>
    </location>
</feature>
<keyword evidence="4" id="KW-1185">Reference proteome</keyword>
<feature type="compositionally biased region" description="Polar residues" evidence="1">
    <location>
        <begin position="661"/>
        <end position="677"/>
    </location>
</feature>
<dbReference type="CDD" id="cd05254">
    <property type="entry name" value="dTDP_HR_like_SDR_e"/>
    <property type="match status" value="1"/>
</dbReference>
<comment type="caution">
    <text evidence="3">The sequence shown here is derived from an EMBL/GenBank/DDBJ whole genome shotgun (WGS) entry which is preliminary data.</text>
</comment>
<feature type="region of interest" description="Disordered" evidence="1">
    <location>
        <begin position="1002"/>
        <end position="1021"/>
    </location>
</feature>
<evidence type="ECO:0000259" key="2">
    <source>
        <dbReference type="Pfam" id="PF04321"/>
    </source>
</evidence>
<evidence type="ECO:0000313" key="4">
    <source>
        <dbReference type="Proteomes" id="UP000826573"/>
    </source>
</evidence>
<feature type="region of interest" description="Disordered" evidence="1">
    <location>
        <begin position="494"/>
        <end position="551"/>
    </location>
</feature>
<feature type="region of interest" description="Disordered" evidence="1">
    <location>
        <begin position="1045"/>
        <end position="1114"/>
    </location>
</feature>
<dbReference type="Gene3D" id="3.10.20.90">
    <property type="entry name" value="Phosphatidylinositol 3-kinase Catalytic Subunit, Chain A, domain 1"/>
    <property type="match status" value="1"/>
</dbReference>
<feature type="region of interest" description="Disordered" evidence="1">
    <location>
        <begin position="642"/>
        <end position="698"/>
    </location>
</feature>
<organism evidence="3 4">
    <name type="scientific">Trichoderma semiorbis</name>
    <dbReference type="NCBI Taxonomy" id="1491008"/>
    <lineage>
        <taxon>Eukaryota</taxon>
        <taxon>Fungi</taxon>
        <taxon>Dikarya</taxon>
        <taxon>Ascomycota</taxon>
        <taxon>Pezizomycotina</taxon>
        <taxon>Sordariomycetes</taxon>
        <taxon>Hypocreomycetidae</taxon>
        <taxon>Hypocreales</taxon>
        <taxon>Hypocreaceae</taxon>
        <taxon>Trichoderma</taxon>
    </lineage>
</organism>
<feature type="compositionally biased region" description="Basic and acidic residues" evidence="1">
    <location>
        <begin position="1151"/>
        <end position="1160"/>
    </location>
</feature>
<dbReference type="SUPFAM" id="SSF51735">
    <property type="entry name" value="NAD(P)-binding Rossmann-fold domains"/>
    <property type="match status" value="1"/>
</dbReference>
<dbReference type="FunFam" id="3.40.50.720:FF:000357">
    <property type="entry name" value="Methionine adenosyltransferase 2 subunit beta"/>
    <property type="match status" value="1"/>
</dbReference>
<dbReference type="Pfam" id="PF04321">
    <property type="entry name" value="RmlD_sub_bind"/>
    <property type="match status" value="1"/>
</dbReference>
<protein>
    <recommendedName>
        <fullName evidence="2">RmlD-like substrate binding domain-containing protein</fullName>
    </recommendedName>
</protein>
<dbReference type="PANTHER" id="PTHR38700">
    <property type="entry name" value="YALI0E22418P"/>
    <property type="match status" value="1"/>
</dbReference>
<dbReference type="SUPFAM" id="SSF54236">
    <property type="entry name" value="Ubiquitin-like"/>
    <property type="match status" value="1"/>
</dbReference>
<gene>
    <name evidence="3" type="ORF">TsFJ059_001760</name>
</gene>
<proteinExistence type="predicted"/>
<dbReference type="InterPro" id="IPR011993">
    <property type="entry name" value="PH-like_dom_sf"/>
</dbReference>
<dbReference type="Gene3D" id="3.40.50.720">
    <property type="entry name" value="NAD(P)-binding Rossmann-like Domain"/>
    <property type="match status" value="1"/>
</dbReference>
<name>A0A9P8HSN4_9HYPO</name>
<dbReference type="PANTHER" id="PTHR38700:SF1">
    <property type="entry name" value="PH DOMAIN-CONTAINING PROTEIN"/>
    <property type="match status" value="1"/>
</dbReference>
<feature type="compositionally biased region" description="Polar residues" evidence="1">
    <location>
        <begin position="500"/>
        <end position="510"/>
    </location>
</feature>
<dbReference type="EMBL" id="JAIMJC010000001">
    <property type="protein sequence ID" value="KAH0533158.1"/>
    <property type="molecule type" value="Genomic_DNA"/>
</dbReference>